<dbReference type="RefSeq" id="WP_277190811.1">
    <property type="nucleotide sequence ID" value="NZ_JAROAV010000008.1"/>
</dbReference>
<keyword evidence="3" id="KW-1185">Reference proteome</keyword>
<reference evidence="2 3" key="1">
    <citation type="submission" date="2023-03" db="EMBL/GenBank/DDBJ databases">
        <title>YIM 133296 draft genome.</title>
        <authorList>
            <person name="Xiong L."/>
        </authorList>
    </citation>
    <scope>NUCLEOTIDE SEQUENCE [LARGE SCALE GENOMIC DNA]</scope>
    <source>
        <strain evidence="2 3">YIM 133296</strain>
    </source>
</reference>
<dbReference type="Proteomes" id="UP001528912">
    <property type="component" value="Unassembled WGS sequence"/>
</dbReference>
<comment type="caution">
    <text evidence="2">The sequence shown here is derived from an EMBL/GenBank/DDBJ whole genome shotgun (WGS) entry which is preliminary data.</text>
</comment>
<accession>A0ABT6C265</accession>
<gene>
    <name evidence="2" type="ORF">P4R38_01900</name>
</gene>
<proteinExistence type="predicted"/>
<evidence type="ECO:0000313" key="3">
    <source>
        <dbReference type="Proteomes" id="UP001528912"/>
    </source>
</evidence>
<name>A0ABT6C265_9MICO</name>
<sequence length="71" mass="7525">MTREEQAPTPRLQVVRGDASPEDIAAVLAVLSAAGEPAAPPAPVRSRWGRPQMRIGVRASPDGWLRSGRPG</sequence>
<dbReference type="InterPro" id="IPR032716">
    <property type="entry name" value="ACC_epsilon"/>
</dbReference>
<organism evidence="2 3">
    <name type="scientific">Luteipulveratus flavus</name>
    <dbReference type="NCBI Taxonomy" id="3031728"/>
    <lineage>
        <taxon>Bacteria</taxon>
        <taxon>Bacillati</taxon>
        <taxon>Actinomycetota</taxon>
        <taxon>Actinomycetes</taxon>
        <taxon>Micrococcales</taxon>
        <taxon>Dermacoccaceae</taxon>
        <taxon>Luteipulveratus</taxon>
    </lineage>
</organism>
<feature type="region of interest" description="Disordered" evidence="1">
    <location>
        <begin position="36"/>
        <end position="71"/>
    </location>
</feature>
<evidence type="ECO:0000313" key="2">
    <source>
        <dbReference type="EMBL" id="MDF8262996.1"/>
    </source>
</evidence>
<dbReference type="EMBL" id="JAROAV010000008">
    <property type="protein sequence ID" value="MDF8262996.1"/>
    <property type="molecule type" value="Genomic_DNA"/>
</dbReference>
<dbReference type="Pfam" id="PF13822">
    <property type="entry name" value="ACC_epsilon"/>
    <property type="match status" value="1"/>
</dbReference>
<protein>
    <submittedName>
        <fullName evidence="2">Acyl-CoA carboxylase epsilon subunit</fullName>
    </submittedName>
</protein>
<evidence type="ECO:0000256" key="1">
    <source>
        <dbReference type="SAM" id="MobiDB-lite"/>
    </source>
</evidence>